<comment type="similarity">
    <text evidence="2">Belongs to the transposase mutator family.</text>
</comment>
<dbReference type="GO" id="GO:0003677">
    <property type="term" value="F:DNA binding"/>
    <property type="evidence" value="ECO:0007669"/>
    <property type="project" value="UniProtKB-KW"/>
</dbReference>
<keyword evidence="3" id="KW-0815">Transposition</keyword>
<evidence type="ECO:0000256" key="1">
    <source>
        <dbReference type="ARBA" id="ARBA00002190"/>
    </source>
</evidence>
<dbReference type="Proteomes" id="UP000463951">
    <property type="component" value="Chromosome"/>
</dbReference>
<organism evidence="7 8">
    <name type="scientific">Streptomyces antimycoticus</name>
    <dbReference type="NCBI Taxonomy" id="68175"/>
    <lineage>
        <taxon>Bacteria</taxon>
        <taxon>Bacillati</taxon>
        <taxon>Actinomycetota</taxon>
        <taxon>Actinomycetes</taxon>
        <taxon>Kitasatosporales</taxon>
        <taxon>Streptomycetaceae</taxon>
        <taxon>Streptomyces</taxon>
        <taxon>Streptomyces violaceusniger group</taxon>
    </lineage>
</organism>
<evidence type="ECO:0000256" key="2">
    <source>
        <dbReference type="ARBA" id="ARBA00010961"/>
    </source>
</evidence>
<evidence type="ECO:0000256" key="6">
    <source>
        <dbReference type="SAM" id="MobiDB-lite"/>
    </source>
</evidence>
<evidence type="ECO:0008006" key="9">
    <source>
        <dbReference type="Google" id="ProtNLM"/>
    </source>
</evidence>
<evidence type="ECO:0000256" key="4">
    <source>
        <dbReference type="ARBA" id="ARBA00023125"/>
    </source>
</evidence>
<dbReference type="EMBL" id="AP019620">
    <property type="protein sequence ID" value="BBJ47255.1"/>
    <property type="molecule type" value="Genomic_DNA"/>
</dbReference>
<feature type="compositionally biased region" description="Low complexity" evidence="6">
    <location>
        <begin position="18"/>
        <end position="40"/>
    </location>
</feature>
<evidence type="ECO:0000313" key="8">
    <source>
        <dbReference type="Proteomes" id="UP000463951"/>
    </source>
</evidence>
<name>A0A499UYI5_9ACTN</name>
<protein>
    <recommendedName>
        <fullName evidence="9">Mutator family transposase</fullName>
    </recommendedName>
</protein>
<evidence type="ECO:0000256" key="5">
    <source>
        <dbReference type="ARBA" id="ARBA00023172"/>
    </source>
</evidence>
<dbReference type="InterPro" id="IPR001207">
    <property type="entry name" value="Transposase_mutator"/>
</dbReference>
<evidence type="ECO:0000313" key="7">
    <source>
        <dbReference type="EMBL" id="BBJ47255.1"/>
    </source>
</evidence>
<keyword evidence="5" id="KW-0233">DNA recombination</keyword>
<evidence type="ECO:0000256" key="3">
    <source>
        <dbReference type="ARBA" id="ARBA00022578"/>
    </source>
</evidence>
<comment type="function">
    <text evidence="1">Required for the transposition of the insertion element.</text>
</comment>
<dbReference type="GO" id="GO:0006313">
    <property type="term" value="P:DNA transposition"/>
    <property type="evidence" value="ECO:0007669"/>
    <property type="project" value="InterPro"/>
</dbReference>
<dbReference type="AlphaFoldDB" id="A0A499UYI5"/>
<keyword evidence="4" id="KW-0238">DNA-binding</keyword>
<accession>A0A499UYI5</accession>
<feature type="region of interest" description="Disordered" evidence="6">
    <location>
        <begin position="1"/>
        <end position="50"/>
    </location>
</feature>
<feature type="compositionally biased region" description="Basic and acidic residues" evidence="6">
    <location>
        <begin position="41"/>
        <end position="50"/>
    </location>
</feature>
<dbReference type="Pfam" id="PF00872">
    <property type="entry name" value="Transposase_mut"/>
    <property type="match status" value="1"/>
</dbReference>
<sequence>MTDHLGYDHHDPVGRGSGNSRNGTSRKTALIDAGAATLAAPRDRDGSFEP</sequence>
<proteinExistence type="inferred from homology"/>
<gene>
    <name evidence="7" type="ORF">SSPO_099730</name>
</gene>
<reference evidence="7 8" key="1">
    <citation type="journal article" date="2020" name="Int. J. Syst. Evol. Microbiol.">
        <title>Reclassification of Streptomyces castelarensis and Streptomyces sporoclivatus as later heterotypic synonyms of Streptomyces antimycoticus.</title>
        <authorList>
            <person name="Komaki H."/>
            <person name="Tamura T."/>
        </authorList>
    </citation>
    <scope>NUCLEOTIDE SEQUENCE [LARGE SCALE GENOMIC DNA]</scope>
    <source>
        <strain evidence="7 8">NBRC 100767</strain>
    </source>
</reference>
<dbReference type="GO" id="GO:0004803">
    <property type="term" value="F:transposase activity"/>
    <property type="evidence" value="ECO:0007669"/>
    <property type="project" value="InterPro"/>
</dbReference>
<feature type="compositionally biased region" description="Basic and acidic residues" evidence="6">
    <location>
        <begin position="1"/>
        <end position="13"/>
    </location>
</feature>